<gene>
    <name evidence="1" type="ORF">Kalk_10435</name>
</gene>
<dbReference type="Proteomes" id="UP000235116">
    <property type="component" value="Chromosome"/>
</dbReference>
<dbReference type="OrthoDB" id="7428674at2"/>
<keyword evidence="2" id="KW-1185">Reference proteome</keyword>
<dbReference type="RefSeq" id="WP_101894192.1">
    <property type="nucleotide sequence ID" value="NZ_CP022684.1"/>
</dbReference>
<name>A0A2K9LKC4_9GAMM</name>
<evidence type="ECO:0000313" key="2">
    <source>
        <dbReference type="Proteomes" id="UP000235116"/>
    </source>
</evidence>
<dbReference type="AlphaFoldDB" id="A0A2K9LKC4"/>
<dbReference type="KEGG" id="kak:Kalk_10435"/>
<evidence type="ECO:0000313" key="1">
    <source>
        <dbReference type="EMBL" id="AUM12809.1"/>
    </source>
</evidence>
<dbReference type="EMBL" id="CP022684">
    <property type="protein sequence ID" value="AUM12809.1"/>
    <property type="molecule type" value="Genomic_DNA"/>
</dbReference>
<evidence type="ECO:0008006" key="3">
    <source>
        <dbReference type="Google" id="ProtNLM"/>
    </source>
</evidence>
<accession>A0A2K9LKC4</accession>
<organism evidence="1 2">
    <name type="scientific">Ketobacter alkanivorans</name>
    <dbReference type="NCBI Taxonomy" id="1917421"/>
    <lineage>
        <taxon>Bacteria</taxon>
        <taxon>Pseudomonadati</taxon>
        <taxon>Pseudomonadota</taxon>
        <taxon>Gammaproteobacteria</taxon>
        <taxon>Pseudomonadales</taxon>
        <taxon>Ketobacteraceae</taxon>
        <taxon>Ketobacter</taxon>
    </lineage>
</organism>
<protein>
    <recommendedName>
        <fullName evidence="3">DUF2846 domain-containing protein</fullName>
    </recommendedName>
</protein>
<sequence length="153" mass="16475">MVLIQPKQTSELIKVMLNSLLISLLALLPLVCFASPAVSDTETSANTNNGTIVFFREKKAKGAAIRFSINDHAGAVIGSLSNGTVIRKELAPQEYTFTVRSPSVDGQDSITVKVTPGTTIYIKGEILWGWPAGRPKFTLTPESEALSIVSQLE</sequence>
<reference evidence="2" key="1">
    <citation type="submission" date="2017-08" db="EMBL/GenBank/DDBJ databases">
        <title>Direct submision.</title>
        <authorList>
            <person name="Kim S.-J."/>
            <person name="Rhee S.-K."/>
        </authorList>
    </citation>
    <scope>NUCLEOTIDE SEQUENCE [LARGE SCALE GENOMIC DNA]</scope>
    <source>
        <strain evidence="2">GI5</strain>
    </source>
</reference>
<proteinExistence type="predicted"/>